<evidence type="ECO:0000313" key="3">
    <source>
        <dbReference type="Proteomes" id="UP001148018"/>
    </source>
</evidence>
<dbReference type="OrthoDB" id="6723674at2759"/>
<name>A0A9Q0DAK3_9TELE</name>
<dbReference type="EMBL" id="JANIIK010000315">
    <property type="protein sequence ID" value="KAJ3583490.1"/>
    <property type="molecule type" value="Genomic_DNA"/>
</dbReference>
<evidence type="ECO:0000313" key="2">
    <source>
        <dbReference type="EMBL" id="KAJ3583490.1"/>
    </source>
</evidence>
<dbReference type="AlphaFoldDB" id="A0A9Q0DAK3"/>
<gene>
    <name evidence="2" type="ORF">NHX12_017217</name>
</gene>
<feature type="signal peptide" evidence="1">
    <location>
        <begin position="1"/>
        <end position="21"/>
    </location>
</feature>
<proteinExistence type="predicted"/>
<sequence length="238" mass="26689">MKRSRMKMSFLMLLSVMGTVGEVGNQCKVTRQHNQTTYNVSRDPSDTTYSWDDNVRDMAVRSVVFDKELLTSIFELKWVKLVTSAKSPGSTTRPRTSPKSPVIIATQTTVGMIRYRPESGSGAPWSKRLKDINSTGKGTMRFQFYVEMDILLGAQHDIVFPVVGTSEEGLEVRRPEALGCVARITGLLGDVRGLVVLPGDFALVTNFTHCRGQRKVFTTLGIYNNEYAFYVMALKRFI</sequence>
<keyword evidence="1" id="KW-0732">Signal</keyword>
<reference evidence="2" key="1">
    <citation type="submission" date="2022-07" db="EMBL/GenBank/DDBJ databases">
        <title>Chromosome-level genome of Muraenolepis orangiensis.</title>
        <authorList>
            <person name="Kim J."/>
        </authorList>
    </citation>
    <scope>NUCLEOTIDE SEQUENCE</scope>
    <source>
        <strain evidence="2">KU_S4_2022</strain>
        <tissue evidence="2">Muscle</tissue>
    </source>
</reference>
<keyword evidence="3" id="KW-1185">Reference proteome</keyword>
<accession>A0A9Q0DAK3</accession>
<evidence type="ECO:0000256" key="1">
    <source>
        <dbReference type="SAM" id="SignalP"/>
    </source>
</evidence>
<organism evidence="2 3">
    <name type="scientific">Muraenolepis orangiensis</name>
    <name type="common">Patagonian moray cod</name>
    <dbReference type="NCBI Taxonomy" id="630683"/>
    <lineage>
        <taxon>Eukaryota</taxon>
        <taxon>Metazoa</taxon>
        <taxon>Chordata</taxon>
        <taxon>Craniata</taxon>
        <taxon>Vertebrata</taxon>
        <taxon>Euteleostomi</taxon>
        <taxon>Actinopterygii</taxon>
        <taxon>Neopterygii</taxon>
        <taxon>Teleostei</taxon>
        <taxon>Neoteleostei</taxon>
        <taxon>Acanthomorphata</taxon>
        <taxon>Zeiogadaria</taxon>
        <taxon>Gadariae</taxon>
        <taxon>Gadiformes</taxon>
        <taxon>Muraenolepidoidei</taxon>
        <taxon>Muraenolepididae</taxon>
        <taxon>Muraenolepis</taxon>
    </lineage>
</organism>
<protein>
    <submittedName>
        <fullName evidence="2">Uncharacterized protein</fullName>
    </submittedName>
</protein>
<dbReference type="Proteomes" id="UP001148018">
    <property type="component" value="Unassembled WGS sequence"/>
</dbReference>
<feature type="chain" id="PRO_5040176641" evidence="1">
    <location>
        <begin position="22"/>
        <end position="238"/>
    </location>
</feature>
<comment type="caution">
    <text evidence="2">The sequence shown here is derived from an EMBL/GenBank/DDBJ whole genome shotgun (WGS) entry which is preliminary data.</text>
</comment>